<keyword evidence="1" id="KW-1133">Transmembrane helix</keyword>
<dbReference type="OrthoDB" id="6485491at2759"/>
<proteinExistence type="predicted"/>
<protein>
    <submittedName>
        <fullName evidence="2">Uncharacterized protein</fullName>
    </submittedName>
</protein>
<sequence>MQDPLKAQYGISQTSRLVLCVAFLCFAAGGTFAVVGVASQRHYRTIAGSCAMALGAGIYTITIMFTNVTGPPSGFDLKDFESLVKIKPATFQPSRRSKFALTLAFFLFVGGSVMVVLGFNFDIMYLWIPGYSMSVIAFIVYTAVILYGPMTIKPGAIVVAFPDDAVPKNKKTVLTAAYTRGTARTATDIRATRTRGVVTADATDYDDADARGFYGFKKYEHCARGYTPAEPRYTNVN</sequence>
<evidence type="ECO:0000256" key="1">
    <source>
        <dbReference type="SAM" id="Phobius"/>
    </source>
</evidence>
<name>A0A9D4PYB1_RHISA</name>
<dbReference type="AlphaFoldDB" id="A0A9D4PYB1"/>
<reference evidence="2" key="2">
    <citation type="submission" date="2021-09" db="EMBL/GenBank/DDBJ databases">
        <authorList>
            <person name="Jia N."/>
            <person name="Wang J."/>
            <person name="Shi W."/>
            <person name="Du L."/>
            <person name="Sun Y."/>
            <person name="Zhan W."/>
            <person name="Jiang J."/>
            <person name="Wang Q."/>
            <person name="Zhang B."/>
            <person name="Ji P."/>
            <person name="Sakyi L.B."/>
            <person name="Cui X."/>
            <person name="Yuan T."/>
            <person name="Jiang B."/>
            <person name="Yang W."/>
            <person name="Lam T.T.-Y."/>
            <person name="Chang Q."/>
            <person name="Ding S."/>
            <person name="Wang X."/>
            <person name="Zhu J."/>
            <person name="Ruan X."/>
            <person name="Zhao L."/>
            <person name="Wei J."/>
            <person name="Que T."/>
            <person name="Du C."/>
            <person name="Cheng J."/>
            <person name="Dai P."/>
            <person name="Han X."/>
            <person name="Huang E."/>
            <person name="Gao Y."/>
            <person name="Liu J."/>
            <person name="Shao H."/>
            <person name="Ye R."/>
            <person name="Li L."/>
            <person name="Wei W."/>
            <person name="Wang X."/>
            <person name="Wang C."/>
            <person name="Huo Q."/>
            <person name="Li W."/>
            <person name="Guo W."/>
            <person name="Chen H."/>
            <person name="Chen S."/>
            <person name="Zhou L."/>
            <person name="Zhou L."/>
            <person name="Ni X."/>
            <person name="Tian J."/>
            <person name="Zhou Y."/>
            <person name="Sheng Y."/>
            <person name="Liu T."/>
            <person name="Pan Y."/>
            <person name="Xia L."/>
            <person name="Li J."/>
            <person name="Zhao F."/>
            <person name="Cao W."/>
        </authorList>
    </citation>
    <scope>NUCLEOTIDE SEQUENCE</scope>
    <source>
        <strain evidence="2">Rsan-2018</strain>
        <tissue evidence="2">Larvae</tissue>
    </source>
</reference>
<keyword evidence="1" id="KW-0812">Transmembrane</keyword>
<accession>A0A9D4PYB1</accession>
<dbReference type="Proteomes" id="UP000821837">
    <property type="component" value="Chromosome 3"/>
</dbReference>
<feature type="transmembrane region" description="Helical" evidence="1">
    <location>
        <begin position="99"/>
        <end position="119"/>
    </location>
</feature>
<gene>
    <name evidence="2" type="ORF">HPB52_001890</name>
</gene>
<feature type="transmembrane region" description="Helical" evidence="1">
    <location>
        <begin position="43"/>
        <end position="65"/>
    </location>
</feature>
<evidence type="ECO:0000313" key="2">
    <source>
        <dbReference type="EMBL" id="KAH7961085.1"/>
    </source>
</evidence>
<reference evidence="2" key="1">
    <citation type="journal article" date="2020" name="Cell">
        <title>Large-Scale Comparative Analyses of Tick Genomes Elucidate Their Genetic Diversity and Vector Capacities.</title>
        <authorList>
            <consortium name="Tick Genome and Microbiome Consortium (TIGMIC)"/>
            <person name="Jia N."/>
            <person name="Wang J."/>
            <person name="Shi W."/>
            <person name="Du L."/>
            <person name="Sun Y."/>
            <person name="Zhan W."/>
            <person name="Jiang J.F."/>
            <person name="Wang Q."/>
            <person name="Zhang B."/>
            <person name="Ji P."/>
            <person name="Bell-Sakyi L."/>
            <person name="Cui X.M."/>
            <person name="Yuan T.T."/>
            <person name="Jiang B.G."/>
            <person name="Yang W.F."/>
            <person name="Lam T.T."/>
            <person name="Chang Q.C."/>
            <person name="Ding S.J."/>
            <person name="Wang X.J."/>
            <person name="Zhu J.G."/>
            <person name="Ruan X.D."/>
            <person name="Zhao L."/>
            <person name="Wei J.T."/>
            <person name="Ye R.Z."/>
            <person name="Que T.C."/>
            <person name="Du C.H."/>
            <person name="Zhou Y.H."/>
            <person name="Cheng J.X."/>
            <person name="Dai P.F."/>
            <person name="Guo W.B."/>
            <person name="Han X.H."/>
            <person name="Huang E.J."/>
            <person name="Li L.F."/>
            <person name="Wei W."/>
            <person name="Gao Y.C."/>
            <person name="Liu J.Z."/>
            <person name="Shao H.Z."/>
            <person name="Wang X."/>
            <person name="Wang C.C."/>
            <person name="Yang T.C."/>
            <person name="Huo Q.B."/>
            <person name="Li W."/>
            <person name="Chen H.Y."/>
            <person name="Chen S.E."/>
            <person name="Zhou L.G."/>
            <person name="Ni X.B."/>
            <person name="Tian J.H."/>
            <person name="Sheng Y."/>
            <person name="Liu T."/>
            <person name="Pan Y.S."/>
            <person name="Xia L.Y."/>
            <person name="Li J."/>
            <person name="Zhao F."/>
            <person name="Cao W.C."/>
        </authorList>
    </citation>
    <scope>NUCLEOTIDE SEQUENCE</scope>
    <source>
        <strain evidence="2">Rsan-2018</strain>
    </source>
</reference>
<keyword evidence="3" id="KW-1185">Reference proteome</keyword>
<organism evidence="2 3">
    <name type="scientific">Rhipicephalus sanguineus</name>
    <name type="common">Brown dog tick</name>
    <name type="synonym">Ixodes sanguineus</name>
    <dbReference type="NCBI Taxonomy" id="34632"/>
    <lineage>
        <taxon>Eukaryota</taxon>
        <taxon>Metazoa</taxon>
        <taxon>Ecdysozoa</taxon>
        <taxon>Arthropoda</taxon>
        <taxon>Chelicerata</taxon>
        <taxon>Arachnida</taxon>
        <taxon>Acari</taxon>
        <taxon>Parasitiformes</taxon>
        <taxon>Ixodida</taxon>
        <taxon>Ixodoidea</taxon>
        <taxon>Ixodidae</taxon>
        <taxon>Rhipicephalinae</taxon>
        <taxon>Rhipicephalus</taxon>
        <taxon>Rhipicephalus</taxon>
    </lineage>
</organism>
<feature type="transmembrane region" description="Helical" evidence="1">
    <location>
        <begin position="125"/>
        <end position="147"/>
    </location>
</feature>
<evidence type="ECO:0000313" key="3">
    <source>
        <dbReference type="Proteomes" id="UP000821837"/>
    </source>
</evidence>
<keyword evidence="1" id="KW-0472">Membrane</keyword>
<dbReference type="EMBL" id="JABSTV010001249">
    <property type="protein sequence ID" value="KAH7961085.1"/>
    <property type="molecule type" value="Genomic_DNA"/>
</dbReference>
<comment type="caution">
    <text evidence="2">The sequence shown here is derived from an EMBL/GenBank/DDBJ whole genome shotgun (WGS) entry which is preliminary data.</text>
</comment>